<keyword evidence="2 4" id="KW-0732">Signal</keyword>
<reference evidence="6" key="1">
    <citation type="journal article" date="2014" name="Nature">
        <title>Elephant shark genome provides unique insights into gnathostome evolution.</title>
        <authorList>
            <consortium name="International Elephant Shark Genome Sequencing Consortium"/>
            <person name="Venkatesh B."/>
            <person name="Lee A.P."/>
            <person name="Ravi V."/>
            <person name="Maurya A.K."/>
            <person name="Lian M.M."/>
            <person name="Swann J.B."/>
            <person name="Ohta Y."/>
            <person name="Flajnik M.F."/>
            <person name="Sutoh Y."/>
            <person name="Kasahara M."/>
            <person name="Hoon S."/>
            <person name="Gangu V."/>
            <person name="Roy S.W."/>
            <person name="Irimia M."/>
            <person name="Korzh V."/>
            <person name="Kondrychyn I."/>
            <person name="Lim Z.W."/>
            <person name="Tay B.H."/>
            <person name="Tohari S."/>
            <person name="Kong K.W."/>
            <person name="Ho S."/>
            <person name="Lorente-Galdos B."/>
            <person name="Quilez J."/>
            <person name="Marques-Bonet T."/>
            <person name="Raney B.J."/>
            <person name="Ingham P.W."/>
            <person name="Tay A."/>
            <person name="Hillier L.W."/>
            <person name="Minx P."/>
            <person name="Boehm T."/>
            <person name="Wilson R.K."/>
            <person name="Brenner S."/>
            <person name="Warren W.C."/>
        </authorList>
    </citation>
    <scope>NUCLEOTIDE SEQUENCE</scope>
    <source>
        <tissue evidence="6">Ovary</tissue>
    </source>
</reference>
<dbReference type="InterPro" id="IPR004269">
    <property type="entry name" value="Folate_rcpt"/>
</dbReference>
<evidence type="ECO:0000256" key="1">
    <source>
        <dbReference type="ARBA" id="ARBA00007932"/>
    </source>
</evidence>
<name>V9LAC0_CALMI</name>
<feature type="chain" id="PRO_5004778875" evidence="4">
    <location>
        <begin position="23"/>
        <end position="255"/>
    </location>
</feature>
<comment type="similarity">
    <text evidence="1">Belongs to the folate receptor family.</text>
</comment>
<dbReference type="GO" id="GO:0009897">
    <property type="term" value="C:external side of plasma membrane"/>
    <property type="evidence" value="ECO:0007669"/>
    <property type="project" value="TreeGrafter"/>
</dbReference>
<proteinExistence type="evidence at transcript level"/>
<feature type="signal peptide" evidence="4">
    <location>
        <begin position="1"/>
        <end position="22"/>
    </location>
</feature>
<dbReference type="Pfam" id="PF03024">
    <property type="entry name" value="Folate_rec"/>
    <property type="match status" value="1"/>
</dbReference>
<dbReference type="PANTHER" id="PTHR10517:SF19">
    <property type="entry name" value="RETBINDIN"/>
    <property type="match status" value="1"/>
</dbReference>
<keyword evidence="3" id="KW-1015">Disulfide bond</keyword>
<evidence type="ECO:0000256" key="2">
    <source>
        <dbReference type="ARBA" id="ARBA00022729"/>
    </source>
</evidence>
<accession>V9LAC0</accession>
<protein>
    <submittedName>
        <fullName evidence="6">Riboflavin-binding protein-like protein</fullName>
    </submittedName>
</protein>
<dbReference type="EMBL" id="JW876581">
    <property type="protein sequence ID" value="AFP09098.1"/>
    <property type="molecule type" value="mRNA"/>
</dbReference>
<dbReference type="GO" id="GO:0038023">
    <property type="term" value="F:signaling receptor activity"/>
    <property type="evidence" value="ECO:0007669"/>
    <property type="project" value="TreeGrafter"/>
</dbReference>
<feature type="domain" description="Folate receptor-like" evidence="5">
    <location>
        <begin position="24"/>
        <end position="188"/>
    </location>
</feature>
<evidence type="ECO:0000256" key="3">
    <source>
        <dbReference type="ARBA" id="ARBA00023157"/>
    </source>
</evidence>
<dbReference type="GO" id="GO:1902444">
    <property type="term" value="F:riboflavin binding"/>
    <property type="evidence" value="ECO:0007669"/>
    <property type="project" value="TreeGrafter"/>
</dbReference>
<dbReference type="InterPro" id="IPR018143">
    <property type="entry name" value="Folate_rcpt-like"/>
</dbReference>
<organism evidence="6">
    <name type="scientific">Callorhinchus milii</name>
    <name type="common">Ghost shark</name>
    <dbReference type="NCBI Taxonomy" id="7868"/>
    <lineage>
        <taxon>Eukaryota</taxon>
        <taxon>Metazoa</taxon>
        <taxon>Chordata</taxon>
        <taxon>Craniata</taxon>
        <taxon>Vertebrata</taxon>
        <taxon>Chondrichthyes</taxon>
        <taxon>Holocephali</taxon>
        <taxon>Chimaeriformes</taxon>
        <taxon>Callorhinchidae</taxon>
        <taxon>Callorhinchus</taxon>
    </lineage>
</organism>
<dbReference type="GO" id="GO:0032217">
    <property type="term" value="F:riboflavin transmembrane transporter activity"/>
    <property type="evidence" value="ECO:0007669"/>
    <property type="project" value="TreeGrafter"/>
</dbReference>
<dbReference type="PANTHER" id="PTHR10517">
    <property type="entry name" value="FOLATE RECEPTOR"/>
    <property type="match status" value="1"/>
</dbReference>
<sequence length="255" mass="28607">MSAKHLSVAILVLCGAVSYLEASCLAGRQHKDTPGPEADLHECPLYSDNACCRAESLKDDLPNLPGARINDFYWNRCGLFSPKCEQFMKQMACFYLCSPDTALWVHSINPTSLHNVPLCQGFCDQWYSACESDLTCTKDWLTEWKSNTSGSTCSGKCTPFGEVYKDGKDLCESMWGDSIKVRSCNCLNLNETDKGVIETLRRADSWEDSTKRCLETEAPCRARRSSLLRKLRRSVRKRSIFVEEMEGSGSGFQSD</sequence>
<evidence type="ECO:0000259" key="5">
    <source>
        <dbReference type="Pfam" id="PF03024"/>
    </source>
</evidence>
<evidence type="ECO:0000256" key="4">
    <source>
        <dbReference type="SAM" id="SignalP"/>
    </source>
</evidence>
<evidence type="ECO:0000313" key="6">
    <source>
        <dbReference type="EMBL" id="AFP09098.1"/>
    </source>
</evidence>
<dbReference type="AlphaFoldDB" id="V9LAC0"/>